<dbReference type="AlphaFoldDB" id="A0A160T2R8"/>
<dbReference type="Gene3D" id="3.40.50.1820">
    <property type="entry name" value="alpha/beta hydrolase"/>
    <property type="match status" value="1"/>
</dbReference>
<accession>A0A160T2R8</accession>
<evidence type="ECO:0000259" key="1">
    <source>
        <dbReference type="Pfam" id="PF01738"/>
    </source>
</evidence>
<protein>
    <submittedName>
        <fullName evidence="2">Protein usf</fullName>
    </submittedName>
</protein>
<reference evidence="2" key="1">
    <citation type="submission" date="2016-01" db="EMBL/GenBank/DDBJ databases">
        <authorList>
            <person name="Mcilroy J.S."/>
            <person name="Karst M S."/>
            <person name="Albertsen M."/>
        </authorList>
    </citation>
    <scope>NUCLEOTIDE SEQUENCE</scope>
    <source>
        <strain evidence="2">Cfx-K</strain>
    </source>
</reference>
<name>A0A160T2R8_9CHLR</name>
<feature type="domain" description="Dienelactone hydrolase" evidence="1">
    <location>
        <begin position="17"/>
        <end position="225"/>
    </location>
</feature>
<dbReference type="GO" id="GO:0016787">
    <property type="term" value="F:hydrolase activity"/>
    <property type="evidence" value="ECO:0007669"/>
    <property type="project" value="InterPro"/>
</dbReference>
<evidence type="ECO:0000313" key="2">
    <source>
        <dbReference type="EMBL" id="CUS02780.2"/>
    </source>
</evidence>
<dbReference type="RefSeq" id="WP_095042356.1">
    <property type="nucleotide sequence ID" value="NZ_LN890655.1"/>
</dbReference>
<dbReference type="PANTHER" id="PTHR46623:SF6">
    <property type="entry name" value="ALPHA_BETA-HYDROLASES SUPERFAMILY PROTEIN"/>
    <property type="match status" value="1"/>
</dbReference>
<dbReference type="PANTHER" id="PTHR46623">
    <property type="entry name" value="CARBOXYMETHYLENEBUTENOLIDASE-RELATED"/>
    <property type="match status" value="1"/>
</dbReference>
<dbReference type="InterPro" id="IPR002925">
    <property type="entry name" value="Dienelactn_hydro"/>
</dbReference>
<dbReference type="SUPFAM" id="SSF53474">
    <property type="entry name" value="alpha/beta-Hydrolases"/>
    <property type="match status" value="1"/>
</dbReference>
<dbReference type="EMBL" id="LN890655">
    <property type="protein sequence ID" value="CUS02780.2"/>
    <property type="molecule type" value="Genomic_DNA"/>
</dbReference>
<gene>
    <name evidence="2" type="primary">usf</name>
    <name evidence="2" type="ORF">CFX0092_A0902</name>
</gene>
<proteinExistence type="predicted"/>
<dbReference type="Proteomes" id="UP000215027">
    <property type="component" value="Chromosome I"/>
</dbReference>
<dbReference type="KEGG" id="pbf:CFX0092_A0902"/>
<dbReference type="Pfam" id="PF01738">
    <property type="entry name" value="DLH"/>
    <property type="match status" value="1"/>
</dbReference>
<organism evidence="2 3">
    <name type="scientific">Candidatus Promineifilum breve</name>
    <dbReference type="NCBI Taxonomy" id="1806508"/>
    <lineage>
        <taxon>Bacteria</taxon>
        <taxon>Bacillati</taxon>
        <taxon>Chloroflexota</taxon>
        <taxon>Ardenticatenia</taxon>
        <taxon>Candidatus Promineifilales</taxon>
        <taxon>Candidatus Promineifilaceae</taxon>
        <taxon>Candidatus Promineifilum</taxon>
    </lineage>
</organism>
<dbReference type="OrthoDB" id="9771666at2"/>
<dbReference type="InterPro" id="IPR051049">
    <property type="entry name" value="Dienelactone_hydrolase-like"/>
</dbReference>
<sequence>MIRQPDIVLHANGRPTRGYLARPAADEPRPGVVVIQEWWGLNDHIRDIVDRLAGAGFVALAPDLYYGQTAAEPDEARKLAMALEYPDALGVIQAAIDYLTADDGVAPSKIGVVGFCMGGGLAWHGAAKLDGVGAAVPCYGGGPEMTPDEAAQIRAPILAIYGELDQGVSPAVAQQRAALMDAAGVAHETIIYPGAGHAFMNDRRPVYDPAAAEDAWQRIIAFFRHNLRA</sequence>
<dbReference type="InterPro" id="IPR029058">
    <property type="entry name" value="AB_hydrolase_fold"/>
</dbReference>
<evidence type="ECO:0000313" key="3">
    <source>
        <dbReference type="Proteomes" id="UP000215027"/>
    </source>
</evidence>
<keyword evidence="3" id="KW-1185">Reference proteome</keyword>